<evidence type="ECO:0000256" key="5">
    <source>
        <dbReference type="SAM" id="MobiDB-lite"/>
    </source>
</evidence>
<name>A0A1E3PKT2_9ASCO</name>
<keyword evidence="7" id="KW-1185">Reference proteome</keyword>
<dbReference type="STRING" id="857566.A0A1E3PKT2"/>
<comment type="subcellular location">
    <subcellularLocation>
        <location evidence="1">Nucleus</location>
        <location evidence="1">Nucleolus</location>
    </subcellularLocation>
</comment>
<evidence type="ECO:0000313" key="6">
    <source>
        <dbReference type="EMBL" id="ODQ65447.1"/>
    </source>
</evidence>
<evidence type="ECO:0000313" key="7">
    <source>
        <dbReference type="Proteomes" id="UP000095009"/>
    </source>
</evidence>
<protein>
    <recommendedName>
        <fullName evidence="8">Ribosomal RNA-processing protein 17</fullName>
    </recommendedName>
</protein>
<feature type="compositionally biased region" description="Basic and acidic residues" evidence="5">
    <location>
        <begin position="69"/>
        <end position="118"/>
    </location>
</feature>
<evidence type="ECO:0000256" key="4">
    <source>
        <dbReference type="ARBA" id="ARBA00023242"/>
    </source>
</evidence>
<evidence type="ECO:0008006" key="8">
    <source>
        <dbReference type="Google" id="ProtNLM"/>
    </source>
</evidence>
<dbReference type="PANTHER" id="PTHR14577">
    <property type="entry name" value="NUCLEOLAR PROTEIN 12"/>
    <property type="match status" value="1"/>
</dbReference>
<dbReference type="OrthoDB" id="551633at2759"/>
<comment type="similarity">
    <text evidence="2">Belongs to the RRP17 family.</text>
</comment>
<dbReference type="EMBL" id="KV454410">
    <property type="protein sequence ID" value="ODQ65447.1"/>
    <property type="molecule type" value="Genomic_DNA"/>
</dbReference>
<keyword evidence="3" id="KW-0175">Coiled coil</keyword>
<feature type="region of interest" description="Disordered" evidence="5">
    <location>
        <begin position="215"/>
        <end position="242"/>
    </location>
</feature>
<dbReference type="Pfam" id="PF09805">
    <property type="entry name" value="Nop25"/>
    <property type="match status" value="1"/>
</dbReference>
<accession>A0A1E3PKT2</accession>
<evidence type="ECO:0000256" key="3">
    <source>
        <dbReference type="ARBA" id="ARBA00023054"/>
    </source>
</evidence>
<dbReference type="GO" id="GO:0019843">
    <property type="term" value="F:rRNA binding"/>
    <property type="evidence" value="ECO:0007669"/>
    <property type="project" value="TreeGrafter"/>
</dbReference>
<evidence type="ECO:0000256" key="2">
    <source>
        <dbReference type="ARBA" id="ARBA00007175"/>
    </source>
</evidence>
<feature type="region of interest" description="Disordered" evidence="5">
    <location>
        <begin position="62"/>
        <end position="152"/>
    </location>
</feature>
<sequence>MAAKKTNREILTSGDKNYARKKIKKHGVEEVTFDRSKRTEYLTGFHKRKMERKEVAVAKAKEMANTIRLQERKKLREDRKKDQDKEKKRFEDAMKDIAKARNGEFDSDSEMDKDSHSESEEEVTEGEESEKSSTINHVAEKVFENDDEDAEGVTTVTIESINLEEDSDAEEKAAKIEEYKKQAAKDKIVALNRAKQLAKNAKNSEKKVKVKKFRYLTKQERQSARNKDRLMKKEKKEKRKGE</sequence>
<organism evidence="6 7">
    <name type="scientific">Nadsonia fulvescens var. elongata DSM 6958</name>
    <dbReference type="NCBI Taxonomy" id="857566"/>
    <lineage>
        <taxon>Eukaryota</taxon>
        <taxon>Fungi</taxon>
        <taxon>Dikarya</taxon>
        <taxon>Ascomycota</taxon>
        <taxon>Saccharomycotina</taxon>
        <taxon>Dipodascomycetes</taxon>
        <taxon>Dipodascales</taxon>
        <taxon>Dipodascales incertae sedis</taxon>
        <taxon>Nadsonia</taxon>
    </lineage>
</organism>
<dbReference type="InterPro" id="IPR019186">
    <property type="entry name" value="Nucleolar_protein_12"/>
</dbReference>
<reference evidence="6 7" key="1">
    <citation type="journal article" date="2016" name="Proc. Natl. Acad. Sci. U.S.A.">
        <title>Comparative genomics of biotechnologically important yeasts.</title>
        <authorList>
            <person name="Riley R."/>
            <person name="Haridas S."/>
            <person name="Wolfe K.H."/>
            <person name="Lopes M.R."/>
            <person name="Hittinger C.T."/>
            <person name="Goeker M."/>
            <person name="Salamov A.A."/>
            <person name="Wisecaver J.H."/>
            <person name="Long T.M."/>
            <person name="Calvey C.H."/>
            <person name="Aerts A.L."/>
            <person name="Barry K.W."/>
            <person name="Choi C."/>
            <person name="Clum A."/>
            <person name="Coughlan A.Y."/>
            <person name="Deshpande S."/>
            <person name="Douglass A.P."/>
            <person name="Hanson S.J."/>
            <person name="Klenk H.-P."/>
            <person name="LaButti K.M."/>
            <person name="Lapidus A."/>
            <person name="Lindquist E.A."/>
            <person name="Lipzen A.M."/>
            <person name="Meier-Kolthoff J.P."/>
            <person name="Ohm R.A."/>
            <person name="Otillar R.P."/>
            <person name="Pangilinan J.L."/>
            <person name="Peng Y."/>
            <person name="Rokas A."/>
            <person name="Rosa C.A."/>
            <person name="Scheuner C."/>
            <person name="Sibirny A.A."/>
            <person name="Slot J.C."/>
            <person name="Stielow J.B."/>
            <person name="Sun H."/>
            <person name="Kurtzman C.P."/>
            <person name="Blackwell M."/>
            <person name="Grigoriev I.V."/>
            <person name="Jeffries T.W."/>
        </authorList>
    </citation>
    <scope>NUCLEOTIDE SEQUENCE [LARGE SCALE GENOMIC DNA]</scope>
    <source>
        <strain evidence="6 7">DSM 6958</strain>
    </source>
</reference>
<dbReference type="Proteomes" id="UP000095009">
    <property type="component" value="Unassembled WGS sequence"/>
</dbReference>
<dbReference type="PANTHER" id="PTHR14577:SF0">
    <property type="entry name" value="NUCLEOLAR PROTEIN 12"/>
    <property type="match status" value="1"/>
</dbReference>
<gene>
    <name evidence="6" type="ORF">NADFUDRAFT_52039</name>
</gene>
<evidence type="ECO:0000256" key="1">
    <source>
        <dbReference type="ARBA" id="ARBA00004604"/>
    </source>
</evidence>
<proteinExistence type="inferred from homology"/>
<feature type="compositionally biased region" description="Basic and acidic residues" evidence="5">
    <location>
        <begin position="217"/>
        <end position="231"/>
    </location>
</feature>
<keyword evidence="4" id="KW-0539">Nucleus</keyword>
<feature type="compositionally biased region" description="Basic residues" evidence="5">
    <location>
        <begin position="232"/>
        <end position="242"/>
    </location>
</feature>
<dbReference type="GO" id="GO:0005730">
    <property type="term" value="C:nucleolus"/>
    <property type="evidence" value="ECO:0007669"/>
    <property type="project" value="UniProtKB-SubCell"/>
</dbReference>
<dbReference type="AlphaFoldDB" id="A0A1E3PKT2"/>
<feature type="compositionally biased region" description="Acidic residues" evidence="5">
    <location>
        <begin position="119"/>
        <end position="128"/>
    </location>
</feature>